<dbReference type="AlphaFoldDB" id="A0A9Q1FJ66"/>
<evidence type="ECO:0000256" key="1">
    <source>
        <dbReference type="SAM" id="MobiDB-lite"/>
    </source>
</evidence>
<gene>
    <name evidence="2" type="ORF">SKAU_G00163860</name>
</gene>
<accession>A0A9Q1FJ66</accession>
<dbReference type="EMBL" id="JAINUF010000005">
    <property type="protein sequence ID" value="KAJ8359861.1"/>
    <property type="molecule type" value="Genomic_DNA"/>
</dbReference>
<organism evidence="2 3">
    <name type="scientific">Synaphobranchus kaupii</name>
    <name type="common">Kaup's arrowtooth eel</name>
    <dbReference type="NCBI Taxonomy" id="118154"/>
    <lineage>
        <taxon>Eukaryota</taxon>
        <taxon>Metazoa</taxon>
        <taxon>Chordata</taxon>
        <taxon>Craniata</taxon>
        <taxon>Vertebrata</taxon>
        <taxon>Euteleostomi</taxon>
        <taxon>Actinopterygii</taxon>
        <taxon>Neopterygii</taxon>
        <taxon>Teleostei</taxon>
        <taxon>Anguilliformes</taxon>
        <taxon>Synaphobranchidae</taxon>
        <taxon>Synaphobranchus</taxon>
    </lineage>
</organism>
<sequence length="101" mass="11363">MRRSFAEVFLILDGRIRAPVILSGRPLPRDAFDESQTRRESQLQQMASPVSRPLAPYLNLNLRCGCQLLCDAEDISPGITMRSGKTRHRVTAQSDTHGNRN</sequence>
<reference evidence="2" key="1">
    <citation type="journal article" date="2023" name="Science">
        <title>Genome structures resolve the early diversification of teleost fishes.</title>
        <authorList>
            <person name="Parey E."/>
            <person name="Louis A."/>
            <person name="Montfort J."/>
            <person name="Bouchez O."/>
            <person name="Roques C."/>
            <person name="Iampietro C."/>
            <person name="Lluch J."/>
            <person name="Castinel A."/>
            <person name="Donnadieu C."/>
            <person name="Desvignes T."/>
            <person name="Floi Bucao C."/>
            <person name="Jouanno E."/>
            <person name="Wen M."/>
            <person name="Mejri S."/>
            <person name="Dirks R."/>
            <person name="Jansen H."/>
            <person name="Henkel C."/>
            <person name="Chen W.J."/>
            <person name="Zahm M."/>
            <person name="Cabau C."/>
            <person name="Klopp C."/>
            <person name="Thompson A.W."/>
            <person name="Robinson-Rechavi M."/>
            <person name="Braasch I."/>
            <person name="Lecointre G."/>
            <person name="Bobe J."/>
            <person name="Postlethwait J.H."/>
            <person name="Berthelot C."/>
            <person name="Roest Crollius H."/>
            <person name="Guiguen Y."/>
        </authorList>
    </citation>
    <scope>NUCLEOTIDE SEQUENCE</scope>
    <source>
        <strain evidence="2">WJC10195</strain>
    </source>
</reference>
<evidence type="ECO:0000313" key="2">
    <source>
        <dbReference type="EMBL" id="KAJ8359861.1"/>
    </source>
</evidence>
<feature type="compositionally biased region" description="Polar residues" evidence="1">
    <location>
        <begin position="91"/>
        <end position="101"/>
    </location>
</feature>
<name>A0A9Q1FJ66_SYNKA</name>
<protein>
    <submittedName>
        <fullName evidence="2">Uncharacterized protein</fullName>
    </submittedName>
</protein>
<dbReference type="Proteomes" id="UP001152622">
    <property type="component" value="Chromosome 5"/>
</dbReference>
<keyword evidence="3" id="KW-1185">Reference proteome</keyword>
<proteinExistence type="predicted"/>
<feature type="region of interest" description="Disordered" evidence="1">
    <location>
        <begin position="80"/>
        <end position="101"/>
    </location>
</feature>
<evidence type="ECO:0000313" key="3">
    <source>
        <dbReference type="Proteomes" id="UP001152622"/>
    </source>
</evidence>
<comment type="caution">
    <text evidence="2">The sequence shown here is derived from an EMBL/GenBank/DDBJ whole genome shotgun (WGS) entry which is preliminary data.</text>
</comment>